<gene>
    <name evidence="2" type="ORF">GDO78_001262</name>
</gene>
<keyword evidence="1" id="KW-0732">Signal</keyword>
<keyword evidence="3" id="KW-1185">Reference proteome</keyword>
<protein>
    <recommendedName>
        <fullName evidence="4">Secreted protein</fullName>
    </recommendedName>
</protein>
<dbReference type="AlphaFoldDB" id="A0A8J6KIT7"/>
<evidence type="ECO:0000313" key="2">
    <source>
        <dbReference type="EMBL" id="KAG9493265.1"/>
    </source>
</evidence>
<proteinExistence type="predicted"/>
<reference evidence="2" key="1">
    <citation type="thesis" date="2020" institute="ProQuest LLC" country="789 East Eisenhower Parkway, Ann Arbor, MI, USA">
        <title>Comparative Genomics and Chromosome Evolution.</title>
        <authorList>
            <person name="Mudd A.B."/>
        </authorList>
    </citation>
    <scope>NUCLEOTIDE SEQUENCE</scope>
    <source>
        <strain evidence="2">HN-11 Male</strain>
        <tissue evidence="2">Kidney and liver</tissue>
    </source>
</reference>
<comment type="caution">
    <text evidence="2">The sequence shown here is derived from an EMBL/GenBank/DDBJ whole genome shotgun (WGS) entry which is preliminary data.</text>
</comment>
<sequence>MLVRCCSSLLLRQLCRSISASRMWAAVNILLSAVRLLMPGSTDMRPGSSALHAFWITCGIEEGIYLSLPDMGC</sequence>
<dbReference type="Proteomes" id="UP000770717">
    <property type="component" value="Unassembled WGS sequence"/>
</dbReference>
<organism evidence="2 3">
    <name type="scientific">Eleutherodactylus coqui</name>
    <name type="common">Puerto Rican coqui</name>
    <dbReference type="NCBI Taxonomy" id="57060"/>
    <lineage>
        <taxon>Eukaryota</taxon>
        <taxon>Metazoa</taxon>
        <taxon>Chordata</taxon>
        <taxon>Craniata</taxon>
        <taxon>Vertebrata</taxon>
        <taxon>Euteleostomi</taxon>
        <taxon>Amphibia</taxon>
        <taxon>Batrachia</taxon>
        <taxon>Anura</taxon>
        <taxon>Neobatrachia</taxon>
        <taxon>Hyloidea</taxon>
        <taxon>Eleutherodactylidae</taxon>
        <taxon>Eleutherodactylinae</taxon>
        <taxon>Eleutherodactylus</taxon>
        <taxon>Eleutherodactylus</taxon>
    </lineage>
</organism>
<feature type="signal peptide" evidence="1">
    <location>
        <begin position="1"/>
        <end position="20"/>
    </location>
</feature>
<dbReference type="EMBL" id="WNTK01000001">
    <property type="protein sequence ID" value="KAG9493265.1"/>
    <property type="molecule type" value="Genomic_DNA"/>
</dbReference>
<name>A0A8J6KIT7_ELECQ</name>
<evidence type="ECO:0000256" key="1">
    <source>
        <dbReference type="SAM" id="SignalP"/>
    </source>
</evidence>
<evidence type="ECO:0000313" key="3">
    <source>
        <dbReference type="Proteomes" id="UP000770717"/>
    </source>
</evidence>
<feature type="chain" id="PRO_5035264653" description="Secreted protein" evidence="1">
    <location>
        <begin position="21"/>
        <end position="73"/>
    </location>
</feature>
<evidence type="ECO:0008006" key="4">
    <source>
        <dbReference type="Google" id="ProtNLM"/>
    </source>
</evidence>
<accession>A0A8J6KIT7</accession>